<proteinExistence type="predicted"/>
<dbReference type="GeneID" id="41328317"/>
<evidence type="ECO:0000313" key="2">
    <source>
        <dbReference type="EMBL" id="QEE14501.1"/>
    </source>
</evidence>
<dbReference type="AlphaFoldDB" id="A0A5B9D6D1"/>
<dbReference type="InterPro" id="IPR036895">
    <property type="entry name" value="Uracil-DNA_glycosylase-like_sf"/>
</dbReference>
<dbReference type="KEGG" id="psyt:DSAG12_00314"/>
<reference evidence="2 3" key="1">
    <citation type="journal article" date="2020" name="Nature">
        <title>Isolation of an archaeon at the prokaryote-eukaryote interface.</title>
        <authorList>
            <person name="Imachi H."/>
            <person name="Nobu M.K."/>
            <person name="Nakahara N."/>
            <person name="Morono Y."/>
            <person name="Ogawara M."/>
            <person name="Takaki Y."/>
            <person name="Takano Y."/>
            <person name="Uematsu K."/>
            <person name="Ikuta T."/>
            <person name="Ito M."/>
            <person name="Matsui Y."/>
            <person name="Miyazaki M."/>
            <person name="Murata K."/>
            <person name="Saito Y."/>
            <person name="Sakai S."/>
            <person name="Song C."/>
            <person name="Tasumi E."/>
            <person name="Yamanaka Y."/>
            <person name="Yamaguchi T."/>
            <person name="Kamagata Y."/>
            <person name="Tamaki H."/>
            <person name="Takai K."/>
        </authorList>
    </citation>
    <scope>NUCLEOTIDE SEQUENCE [LARGE SCALE GENOMIC DNA]</scope>
    <source>
        <strain evidence="2 3">MK-D1</strain>
    </source>
</reference>
<dbReference type="EMBL" id="CP042905">
    <property type="protein sequence ID" value="QEE14501.1"/>
    <property type="molecule type" value="Genomic_DNA"/>
</dbReference>
<reference evidence="2 3" key="2">
    <citation type="journal article" date="2024" name="Int. J. Syst. Evol. Microbiol.">
        <title>Promethearchaeum syntrophicum gen. nov., sp. nov., an anaerobic, obligately syntrophic archaeon, the first isolate of the lineage 'Asgard' archaea, and proposal of the new archaeal phylum Promethearchaeota phyl. nov. and kingdom Promethearchaeati regn. nov.</title>
        <authorList>
            <person name="Imachi H."/>
            <person name="Nobu M.K."/>
            <person name="Kato S."/>
            <person name="Takaki Y."/>
            <person name="Miyazaki M."/>
            <person name="Miyata M."/>
            <person name="Ogawara M."/>
            <person name="Saito Y."/>
            <person name="Sakai S."/>
            <person name="Tahara Y.O."/>
            <person name="Takano Y."/>
            <person name="Tasumi E."/>
            <person name="Uematsu K."/>
            <person name="Yoshimura T."/>
            <person name="Itoh T."/>
            <person name="Ohkuma M."/>
            <person name="Takai K."/>
        </authorList>
    </citation>
    <scope>NUCLEOTIDE SEQUENCE [LARGE SCALE GENOMIC DNA]</scope>
    <source>
        <strain evidence="2 3">MK-D1</strain>
    </source>
</reference>
<name>A0A5B9D6D1_9ARCH</name>
<dbReference type="Gene3D" id="3.40.470.10">
    <property type="entry name" value="Uracil-DNA glycosylase-like domain"/>
    <property type="match status" value="1"/>
</dbReference>
<dbReference type="InterPro" id="IPR005122">
    <property type="entry name" value="Uracil-DNA_glycosylase-like"/>
</dbReference>
<organism evidence="2 3">
    <name type="scientific">Promethearchaeum syntrophicum</name>
    <dbReference type="NCBI Taxonomy" id="2594042"/>
    <lineage>
        <taxon>Archaea</taxon>
        <taxon>Promethearchaeati</taxon>
        <taxon>Promethearchaeota</taxon>
        <taxon>Promethearchaeia</taxon>
        <taxon>Promethearchaeales</taxon>
        <taxon>Promethearchaeaceae</taxon>
        <taxon>Promethearchaeum</taxon>
    </lineage>
</organism>
<evidence type="ECO:0000313" key="3">
    <source>
        <dbReference type="Proteomes" id="UP000321408"/>
    </source>
</evidence>
<gene>
    <name evidence="2" type="ORF">DSAG12_00314</name>
</gene>
<keyword evidence="3" id="KW-1185">Reference proteome</keyword>
<dbReference type="Proteomes" id="UP000321408">
    <property type="component" value="Chromosome"/>
</dbReference>
<dbReference type="SUPFAM" id="SSF52141">
    <property type="entry name" value="Uracil-DNA glycosylase-like"/>
    <property type="match status" value="1"/>
</dbReference>
<sequence length="258" mass="30670">MTLIDEYANQIFPLIRKCKKCRRLRLRNLPHECALIGQNYEHSPIRLLIIGKAPNADNDTREARANNELPKEYSSYSQFLTVEGLRFSEYEPLHHADHYCTISNILSQITNQSPQFSFTMDNITFTNLTHCYNKSKKRWNDQTQVKKMIKKCKLHFYHEFELLKPQLVIGLGEEARECFIKLGKNESNHLLTIEYHEKIRNADYYYTLDNTRKSCLFMSFYHPSYLSTYGRNKRADYRAEFDQKISVIVNFLRRTSTR</sequence>
<accession>A0A5B9D6D1</accession>
<protein>
    <submittedName>
        <fullName evidence="2">Uracil-DNA glycosylase family protein</fullName>
    </submittedName>
</protein>
<evidence type="ECO:0000259" key="1">
    <source>
        <dbReference type="Pfam" id="PF03167"/>
    </source>
</evidence>
<dbReference type="RefSeq" id="WP_147661454.1">
    <property type="nucleotide sequence ID" value="NZ_CP042905.2"/>
</dbReference>
<dbReference type="Pfam" id="PF03167">
    <property type="entry name" value="UDG"/>
    <property type="match status" value="1"/>
</dbReference>
<feature type="domain" description="Uracil-DNA glycosylase-like" evidence="1">
    <location>
        <begin position="45"/>
        <end position="243"/>
    </location>
</feature>